<dbReference type="Proteomes" id="UP001168877">
    <property type="component" value="Unassembled WGS sequence"/>
</dbReference>
<organism evidence="2 3">
    <name type="scientific">Acer saccharum</name>
    <name type="common">Sugar maple</name>
    <dbReference type="NCBI Taxonomy" id="4024"/>
    <lineage>
        <taxon>Eukaryota</taxon>
        <taxon>Viridiplantae</taxon>
        <taxon>Streptophyta</taxon>
        <taxon>Embryophyta</taxon>
        <taxon>Tracheophyta</taxon>
        <taxon>Spermatophyta</taxon>
        <taxon>Magnoliopsida</taxon>
        <taxon>eudicotyledons</taxon>
        <taxon>Gunneridae</taxon>
        <taxon>Pentapetalae</taxon>
        <taxon>rosids</taxon>
        <taxon>malvids</taxon>
        <taxon>Sapindales</taxon>
        <taxon>Sapindaceae</taxon>
        <taxon>Hippocastanoideae</taxon>
        <taxon>Acereae</taxon>
        <taxon>Acer</taxon>
    </lineage>
</organism>
<gene>
    <name evidence="2" type="ORF">LWI29_006208</name>
</gene>
<feature type="region of interest" description="Disordered" evidence="1">
    <location>
        <begin position="1"/>
        <end position="35"/>
    </location>
</feature>
<reference evidence="2" key="2">
    <citation type="submission" date="2023-06" db="EMBL/GenBank/DDBJ databases">
        <authorList>
            <person name="Swenson N.G."/>
            <person name="Wegrzyn J.L."/>
            <person name="Mcevoy S.L."/>
        </authorList>
    </citation>
    <scope>NUCLEOTIDE SEQUENCE</scope>
    <source>
        <strain evidence="2">NS2018</strain>
        <tissue evidence="2">Leaf</tissue>
    </source>
</reference>
<reference evidence="2" key="1">
    <citation type="journal article" date="2022" name="Plant J.">
        <title>Strategies of tolerance reflected in two North American maple genomes.</title>
        <authorList>
            <person name="McEvoy S.L."/>
            <person name="Sezen U.U."/>
            <person name="Trouern-Trend A."/>
            <person name="McMahon S.M."/>
            <person name="Schaberg P.G."/>
            <person name="Yang J."/>
            <person name="Wegrzyn J.L."/>
            <person name="Swenson N.G."/>
        </authorList>
    </citation>
    <scope>NUCLEOTIDE SEQUENCE</scope>
    <source>
        <strain evidence="2">NS2018</strain>
    </source>
</reference>
<name>A0AA39SRS8_ACESA</name>
<accession>A0AA39SRS8</accession>
<sequence>MSNNVDGDRSGYNQDHDSPPRDPNLGGDRSMEIPADGGLTAVIPTNQPNGVAPKGMQQIRVALQRVVKDAVVHGITLSVTIGMTSPYRLTLGRRIHRCRVPSPLLSPPLSSKPLNPPLKPAIAATVAALVVEHYTGLIFFADLLKFNCCKTRGMGTVVRRFGTISNGHSCFSGIRFTSYDENFTLRSTDLLALPAVDCDKGFVLRLMMKLYATLD</sequence>
<dbReference type="AlphaFoldDB" id="A0AA39SRS8"/>
<keyword evidence="3" id="KW-1185">Reference proteome</keyword>
<protein>
    <submittedName>
        <fullName evidence="2">Uncharacterized protein</fullName>
    </submittedName>
</protein>
<comment type="caution">
    <text evidence="2">The sequence shown here is derived from an EMBL/GenBank/DDBJ whole genome shotgun (WGS) entry which is preliminary data.</text>
</comment>
<feature type="compositionally biased region" description="Basic and acidic residues" evidence="1">
    <location>
        <begin position="1"/>
        <end position="20"/>
    </location>
</feature>
<evidence type="ECO:0000313" key="2">
    <source>
        <dbReference type="EMBL" id="KAK0595397.1"/>
    </source>
</evidence>
<proteinExistence type="predicted"/>
<evidence type="ECO:0000313" key="3">
    <source>
        <dbReference type="Proteomes" id="UP001168877"/>
    </source>
</evidence>
<dbReference type="EMBL" id="JAUESC010000004">
    <property type="protein sequence ID" value="KAK0595397.1"/>
    <property type="molecule type" value="Genomic_DNA"/>
</dbReference>
<evidence type="ECO:0000256" key="1">
    <source>
        <dbReference type="SAM" id="MobiDB-lite"/>
    </source>
</evidence>